<organism evidence="1 2">
    <name type="scientific">Pseudomonas fluorescens</name>
    <dbReference type="NCBI Taxonomy" id="294"/>
    <lineage>
        <taxon>Bacteria</taxon>
        <taxon>Pseudomonadati</taxon>
        <taxon>Pseudomonadota</taxon>
        <taxon>Gammaproteobacteria</taxon>
        <taxon>Pseudomonadales</taxon>
        <taxon>Pseudomonadaceae</taxon>
        <taxon>Pseudomonas</taxon>
    </lineage>
</organism>
<reference evidence="1 2" key="1">
    <citation type="submission" date="2019-09" db="EMBL/GenBank/DDBJ databases">
        <authorList>
            <person name="Chandra G."/>
            <person name="Truman W A."/>
        </authorList>
    </citation>
    <scope>NUCLEOTIDE SEQUENCE [LARGE SCALE GENOMIC DNA]</scope>
    <source>
        <strain evidence="1">PS691</strain>
    </source>
</reference>
<gene>
    <name evidence="1" type="ORF">PS691_00795</name>
</gene>
<dbReference type="AlphaFoldDB" id="A0A5E7ACJ4"/>
<evidence type="ECO:0000313" key="2">
    <source>
        <dbReference type="Proteomes" id="UP000337909"/>
    </source>
</evidence>
<proteinExistence type="predicted"/>
<evidence type="ECO:0000313" key="1">
    <source>
        <dbReference type="EMBL" id="VVN77072.1"/>
    </source>
</evidence>
<sequence length="31" mass="3305">MGHGNLVLSVSNIKTLKCITIINGNYSASKQ</sequence>
<protein>
    <submittedName>
        <fullName evidence="1">Uncharacterized protein</fullName>
    </submittedName>
</protein>
<dbReference type="Proteomes" id="UP000337909">
    <property type="component" value="Unassembled WGS sequence"/>
</dbReference>
<dbReference type="EMBL" id="CABVHQ010000005">
    <property type="protein sequence ID" value="VVN77072.1"/>
    <property type="molecule type" value="Genomic_DNA"/>
</dbReference>
<name>A0A5E7ACJ4_PSEFL</name>
<accession>A0A5E7ACJ4</accession>